<evidence type="ECO:0000256" key="2">
    <source>
        <dbReference type="ARBA" id="ARBA00022771"/>
    </source>
</evidence>
<gene>
    <name evidence="7" type="ORF">M409DRAFT_29912</name>
</gene>
<keyword evidence="8" id="KW-1185">Reference proteome</keyword>
<dbReference type="GO" id="GO:0008270">
    <property type="term" value="F:zinc ion binding"/>
    <property type="evidence" value="ECO:0007669"/>
    <property type="project" value="UniProtKB-KW"/>
</dbReference>
<evidence type="ECO:0000259" key="6">
    <source>
        <dbReference type="PROSITE" id="PS50865"/>
    </source>
</evidence>
<dbReference type="RefSeq" id="XP_033660481.1">
    <property type="nucleotide sequence ID" value="XM_033809678.1"/>
</dbReference>
<dbReference type="OrthoDB" id="437457at2759"/>
<name>A0A6A6C190_ZASCE</name>
<keyword evidence="2 4" id="KW-0863">Zinc-finger</keyword>
<sequence>MAATNDFCGTCFGKATQECAGCHSIRYCSRECQKVNWPQHKHLCKTFADFATPPGPNLRRIIILPQDSKNPRFAWLKTFSSDTEEPEEQFLLGFHTEFDAGPDSHETDESPGHELSTFEEVFGPCTTGFAMPVMPGTFKMNGNPITVDRSTQVFFDESQPRHTRKLNQCFLSMLGDNVDILRGNHGQGNMAIYTATDVSKPKFIRDADCFDLSLGHAGLAHYFQHRVGDGRRGNRTARMADNASDDASTTSSGESTYDDPVLSGLFDMERTTLIQGLLSRMKHIFGDELAGKLEQQFKEDQEREELIHKESETELDKKKKECQAKE</sequence>
<evidence type="ECO:0000313" key="7">
    <source>
        <dbReference type="EMBL" id="KAF2159592.1"/>
    </source>
</evidence>
<evidence type="ECO:0000256" key="4">
    <source>
        <dbReference type="PROSITE-ProRule" id="PRU00134"/>
    </source>
</evidence>
<organism evidence="7 8">
    <name type="scientific">Zasmidium cellare ATCC 36951</name>
    <dbReference type="NCBI Taxonomy" id="1080233"/>
    <lineage>
        <taxon>Eukaryota</taxon>
        <taxon>Fungi</taxon>
        <taxon>Dikarya</taxon>
        <taxon>Ascomycota</taxon>
        <taxon>Pezizomycotina</taxon>
        <taxon>Dothideomycetes</taxon>
        <taxon>Dothideomycetidae</taxon>
        <taxon>Mycosphaerellales</taxon>
        <taxon>Mycosphaerellaceae</taxon>
        <taxon>Zasmidium</taxon>
    </lineage>
</organism>
<dbReference type="PROSITE" id="PS50865">
    <property type="entry name" value="ZF_MYND_2"/>
    <property type="match status" value="1"/>
</dbReference>
<protein>
    <recommendedName>
        <fullName evidence="6">MYND-type domain-containing protein</fullName>
    </recommendedName>
</protein>
<proteinExistence type="predicted"/>
<dbReference type="AlphaFoldDB" id="A0A6A6C190"/>
<dbReference type="PROSITE" id="PS01360">
    <property type="entry name" value="ZF_MYND_1"/>
    <property type="match status" value="1"/>
</dbReference>
<feature type="domain" description="MYND-type" evidence="6">
    <location>
        <begin position="8"/>
        <end position="44"/>
    </location>
</feature>
<dbReference type="SUPFAM" id="SSF144232">
    <property type="entry name" value="HIT/MYND zinc finger-like"/>
    <property type="match status" value="1"/>
</dbReference>
<evidence type="ECO:0000256" key="1">
    <source>
        <dbReference type="ARBA" id="ARBA00022723"/>
    </source>
</evidence>
<dbReference type="Pfam" id="PF01753">
    <property type="entry name" value="zf-MYND"/>
    <property type="match status" value="1"/>
</dbReference>
<dbReference type="GeneID" id="54562950"/>
<keyword evidence="3" id="KW-0862">Zinc</keyword>
<feature type="compositionally biased region" description="Low complexity" evidence="5">
    <location>
        <begin position="240"/>
        <end position="255"/>
    </location>
</feature>
<dbReference type="EMBL" id="ML993635">
    <property type="protein sequence ID" value="KAF2159592.1"/>
    <property type="molecule type" value="Genomic_DNA"/>
</dbReference>
<feature type="region of interest" description="Disordered" evidence="5">
    <location>
        <begin position="301"/>
        <end position="326"/>
    </location>
</feature>
<accession>A0A6A6C190</accession>
<dbReference type="Gene3D" id="6.10.140.2220">
    <property type="match status" value="1"/>
</dbReference>
<evidence type="ECO:0000256" key="3">
    <source>
        <dbReference type="ARBA" id="ARBA00022833"/>
    </source>
</evidence>
<dbReference type="Proteomes" id="UP000799537">
    <property type="component" value="Unassembled WGS sequence"/>
</dbReference>
<evidence type="ECO:0000313" key="8">
    <source>
        <dbReference type="Proteomes" id="UP000799537"/>
    </source>
</evidence>
<reference evidence="7" key="1">
    <citation type="journal article" date="2020" name="Stud. Mycol.">
        <title>101 Dothideomycetes genomes: a test case for predicting lifestyles and emergence of pathogens.</title>
        <authorList>
            <person name="Haridas S."/>
            <person name="Albert R."/>
            <person name="Binder M."/>
            <person name="Bloem J."/>
            <person name="Labutti K."/>
            <person name="Salamov A."/>
            <person name="Andreopoulos B."/>
            <person name="Baker S."/>
            <person name="Barry K."/>
            <person name="Bills G."/>
            <person name="Bluhm B."/>
            <person name="Cannon C."/>
            <person name="Castanera R."/>
            <person name="Culley D."/>
            <person name="Daum C."/>
            <person name="Ezra D."/>
            <person name="Gonzalez J."/>
            <person name="Henrissat B."/>
            <person name="Kuo A."/>
            <person name="Liang C."/>
            <person name="Lipzen A."/>
            <person name="Lutzoni F."/>
            <person name="Magnuson J."/>
            <person name="Mondo S."/>
            <person name="Nolan M."/>
            <person name="Ohm R."/>
            <person name="Pangilinan J."/>
            <person name="Park H.-J."/>
            <person name="Ramirez L."/>
            <person name="Alfaro M."/>
            <person name="Sun H."/>
            <person name="Tritt A."/>
            <person name="Yoshinaga Y."/>
            <person name="Zwiers L.-H."/>
            <person name="Turgeon B."/>
            <person name="Goodwin S."/>
            <person name="Spatafora J."/>
            <person name="Crous P."/>
            <person name="Grigoriev I."/>
        </authorList>
    </citation>
    <scope>NUCLEOTIDE SEQUENCE</scope>
    <source>
        <strain evidence="7">ATCC 36951</strain>
    </source>
</reference>
<feature type="region of interest" description="Disordered" evidence="5">
    <location>
        <begin position="230"/>
        <end position="261"/>
    </location>
</feature>
<keyword evidence="1" id="KW-0479">Metal-binding</keyword>
<dbReference type="InterPro" id="IPR002893">
    <property type="entry name" value="Znf_MYND"/>
</dbReference>
<evidence type="ECO:0000256" key="5">
    <source>
        <dbReference type="SAM" id="MobiDB-lite"/>
    </source>
</evidence>